<feature type="coiled-coil region" evidence="1">
    <location>
        <begin position="11"/>
        <end position="38"/>
    </location>
</feature>
<evidence type="ECO:0000256" key="1">
    <source>
        <dbReference type="SAM" id="Coils"/>
    </source>
</evidence>
<dbReference type="Proteomes" id="UP001221142">
    <property type="component" value="Unassembled WGS sequence"/>
</dbReference>
<protein>
    <recommendedName>
        <fullName evidence="4">F-box domain-containing protein</fullName>
    </recommendedName>
</protein>
<name>A0AAD7AY01_9AGAR</name>
<gene>
    <name evidence="2" type="ORF">FB45DRAFT_1085335</name>
</gene>
<evidence type="ECO:0000313" key="2">
    <source>
        <dbReference type="EMBL" id="KAJ7603911.1"/>
    </source>
</evidence>
<evidence type="ECO:0008006" key="4">
    <source>
        <dbReference type="Google" id="ProtNLM"/>
    </source>
</evidence>
<dbReference type="SUPFAM" id="SSF81383">
    <property type="entry name" value="F-box domain"/>
    <property type="match status" value="1"/>
</dbReference>
<comment type="caution">
    <text evidence="2">The sequence shown here is derived from an EMBL/GenBank/DDBJ whole genome shotgun (WGS) entry which is preliminary data.</text>
</comment>
<reference evidence="2" key="1">
    <citation type="submission" date="2023-03" db="EMBL/GenBank/DDBJ databases">
        <title>Massive genome expansion in bonnet fungi (Mycena s.s.) driven by repeated elements and novel gene families across ecological guilds.</title>
        <authorList>
            <consortium name="Lawrence Berkeley National Laboratory"/>
            <person name="Harder C.B."/>
            <person name="Miyauchi S."/>
            <person name="Viragh M."/>
            <person name="Kuo A."/>
            <person name="Thoen E."/>
            <person name="Andreopoulos B."/>
            <person name="Lu D."/>
            <person name="Skrede I."/>
            <person name="Drula E."/>
            <person name="Henrissat B."/>
            <person name="Morin E."/>
            <person name="Kohler A."/>
            <person name="Barry K."/>
            <person name="LaButti K."/>
            <person name="Morin E."/>
            <person name="Salamov A."/>
            <person name="Lipzen A."/>
            <person name="Mereny Z."/>
            <person name="Hegedus B."/>
            <person name="Baldrian P."/>
            <person name="Stursova M."/>
            <person name="Weitz H."/>
            <person name="Taylor A."/>
            <person name="Grigoriev I.V."/>
            <person name="Nagy L.G."/>
            <person name="Martin F."/>
            <person name="Kauserud H."/>
        </authorList>
    </citation>
    <scope>NUCLEOTIDE SEQUENCE</scope>
    <source>
        <strain evidence="2">9284</strain>
    </source>
</reference>
<sequence>MSSVLQLRQRIDSLSEDIIRHQAVLKDLENKRSAARNELNSILDPMSTSRVPLEISSEILLQSLSEVPTLGELSALAVVSRLWRAVALSTTFLWNAICDEGILPARFPQPLSLWLQRGTGFPLSVSLRHHTTETLPSTFAVLKEHAHRVEKLELHGGRELGKFGLNAYPFPGLKSLTIDAPNTRSMALRLENNSSPIYAAHPTHVIRISHVLKCIIYS</sequence>
<keyword evidence="3" id="KW-1185">Reference proteome</keyword>
<organism evidence="2 3">
    <name type="scientific">Roridomyces roridus</name>
    <dbReference type="NCBI Taxonomy" id="1738132"/>
    <lineage>
        <taxon>Eukaryota</taxon>
        <taxon>Fungi</taxon>
        <taxon>Dikarya</taxon>
        <taxon>Basidiomycota</taxon>
        <taxon>Agaricomycotina</taxon>
        <taxon>Agaricomycetes</taxon>
        <taxon>Agaricomycetidae</taxon>
        <taxon>Agaricales</taxon>
        <taxon>Marasmiineae</taxon>
        <taxon>Mycenaceae</taxon>
        <taxon>Roridomyces</taxon>
    </lineage>
</organism>
<accession>A0AAD7AY01</accession>
<proteinExistence type="predicted"/>
<evidence type="ECO:0000313" key="3">
    <source>
        <dbReference type="Proteomes" id="UP001221142"/>
    </source>
</evidence>
<keyword evidence="1" id="KW-0175">Coiled coil</keyword>
<dbReference type="InterPro" id="IPR036047">
    <property type="entry name" value="F-box-like_dom_sf"/>
</dbReference>
<dbReference type="AlphaFoldDB" id="A0AAD7AY01"/>
<dbReference type="EMBL" id="JARKIF010000121">
    <property type="protein sequence ID" value="KAJ7603911.1"/>
    <property type="molecule type" value="Genomic_DNA"/>
</dbReference>